<dbReference type="FunFam" id="3.90.120.10:FF:000002">
    <property type="entry name" value="DNA (cytosine-5)-methyltransferase"/>
    <property type="match status" value="1"/>
</dbReference>
<evidence type="ECO:0000256" key="1">
    <source>
        <dbReference type="ARBA" id="ARBA00004123"/>
    </source>
</evidence>
<dbReference type="eggNOG" id="ENOG502QPKK">
    <property type="taxonomic scope" value="Eukaryota"/>
</dbReference>
<keyword evidence="4 8" id="KW-0949">S-adenosyl-L-methionine</keyword>
<comment type="subcellular location">
    <subcellularLocation>
        <location evidence="1">Nucleus</location>
    </subcellularLocation>
</comment>
<evidence type="ECO:0000256" key="11">
    <source>
        <dbReference type="SAM" id="MobiDB-lite"/>
    </source>
</evidence>
<evidence type="ECO:0000256" key="5">
    <source>
        <dbReference type="ARBA" id="ARBA00022737"/>
    </source>
</evidence>
<dbReference type="EMBL" id="CM007657">
    <property type="protein sequence ID" value="ONH95264.1"/>
    <property type="molecule type" value="Genomic_DNA"/>
</dbReference>
<evidence type="ECO:0000256" key="8">
    <source>
        <dbReference type="PROSITE-ProRule" id="PRU01016"/>
    </source>
</evidence>
<dbReference type="InterPro" id="IPR001525">
    <property type="entry name" value="C5_MeTfrase"/>
</dbReference>
<dbReference type="Pfam" id="PF00145">
    <property type="entry name" value="DNA_methylase"/>
    <property type="match status" value="1"/>
</dbReference>
<dbReference type="GO" id="GO:0003682">
    <property type="term" value="F:chromatin binding"/>
    <property type="evidence" value="ECO:0007669"/>
    <property type="project" value="InterPro"/>
</dbReference>
<dbReference type="PANTHER" id="PTHR10629:SF52">
    <property type="entry name" value="DNA (CYTOSINE-5)-METHYLTRANSFERASE 1"/>
    <property type="match status" value="1"/>
</dbReference>
<dbReference type="Gene3D" id="3.40.50.150">
    <property type="entry name" value="Vaccinia Virus protein VP39"/>
    <property type="match status" value="1"/>
</dbReference>
<dbReference type="PROSITE" id="PS51679">
    <property type="entry name" value="SAM_MT_C5"/>
    <property type="match status" value="1"/>
</dbReference>
<dbReference type="PANTHER" id="PTHR10629">
    <property type="entry name" value="CYTOSINE-SPECIFIC METHYLTRANSFERASE"/>
    <property type="match status" value="1"/>
</dbReference>
<evidence type="ECO:0000256" key="3">
    <source>
        <dbReference type="ARBA" id="ARBA00022679"/>
    </source>
</evidence>
<keyword evidence="13" id="KW-1185">Reference proteome</keyword>
<dbReference type="EC" id="2.1.1.37" evidence="10"/>
<feature type="region of interest" description="Disordered" evidence="11">
    <location>
        <begin position="222"/>
        <end position="248"/>
    </location>
</feature>
<dbReference type="SMART" id="SM00439">
    <property type="entry name" value="BAH"/>
    <property type="match status" value="1"/>
</dbReference>
<dbReference type="Proteomes" id="UP000006882">
    <property type="component" value="Chromosome G7"/>
</dbReference>
<name>M5VY20_PRUPE</name>
<feature type="non-terminal residue" evidence="12">
    <location>
        <position position="630"/>
    </location>
</feature>
<dbReference type="NCBIfam" id="TIGR00675">
    <property type="entry name" value="dcm"/>
    <property type="match status" value="1"/>
</dbReference>
<sequence length="630" mass="70329">MENSLVEVKYGCHSKKTPRKKKLTRARKKERTAQGFTQTYCKSLYCPERGAFFSLSRDTMGLGSGACHSCKMNEAEEAKEVFKLNSSKTGMETEIFKAGKKLGLTTYVGYQVLEIVVMKESKRPEIESTQVKVRRFFRPEDISVEKAYSSDIREVYYSEETHIMPVNNIEIKCEVRKKSDLPVCNAPVIFQHIFFCEHLYDPSKGSIKQLPAHIKLRYSTAGGDADSRKRKGKCKEGENVSEVENQRADSEQKRLATLDIFAGCGGLSDGLHQSGASITKWAIEYEEPAGDAFKLNHPESLVFIINCNVILRAVMEKCGDTDDCIATSEAAELAASLDEKVKNDLPLPGQVDFINGGPPCQGFSRMNRFNQSTWSKVQCEMILAFLSFADYFRPKYFLLENVRNFVSFNKGQTFRLTLASLLEMGYQVRFGILEAGAYGVSQSRKRAFIWAAAQGEILPEWPEPMHVFGVPELKITLSGNSQYAAVRSTASGAPFRSITVRDTIGDLPAVGNGASKGNLDGQIVDLIPWCLPNTAKRHNQWKGLFGRLDWEGNFPTSITDPKPMGKVGMCFHPDQDRILTVRECARSQGFADSYQFSGTVLHKHRQIGNAVPPTLAYALGLNSRKQLTAR</sequence>
<dbReference type="Pfam" id="PF01426">
    <property type="entry name" value="BAH"/>
    <property type="match status" value="1"/>
</dbReference>
<comment type="similarity">
    <text evidence="8 9">Belongs to the class I-like SAM-binding methyltransferase superfamily. C5-methyltransferase family.</text>
</comment>
<dbReference type="GO" id="GO:0044027">
    <property type="term" value="P:negative regulation of gene expression via chromosomal CpG island methylation"/>
    <property type="evidence" value="ECO:0000318"/>
    <property type="project" value="GO_Central"/>
</dbReference>
<protein>
    <recommendedName>
        <fullName evidence="10">Cytosine-specific methyltransferase</fullName>
        <ecNumber evidence="10">2.1.1.37</ecNumber>
    </recommendedName>
</protein>
<dbReference type="GO" id="GO:0005634">
    <property type="term" value="C:nucleus"/>
    <property type="evidence" value="ECO:0000318"/>
    <property type="project" value="GO_Central"/>
</dbReference>
<keyword evidence="6" id="KW-0238">DNA-binding</keyword>
<reference evidence="12 13" key="1">
    <citation type="journal article" date="2013" name="Nat. Genet.">
        <title>The high-quality draft genome of peach (Prunus persica) identifies unique patterns of genetic diversity, domestication and genome evolution.</title>
        <authorList>
            <consortium name="International Peach Genome Initiative"/>
            <person name="Verde I."/>
            <person name="Abbott A.G."/>
            <person name="Scalabrin S."/>
            <person name="Jung S."/>
            <person name="Shu S."/>
            <person name="Marroni F."/>
            <person name="Zhebentyayeva T."/>
            <person name="Dettori M.T."/>
            <person name="Grimwood J."/>
            <person name="Cattonaro F."/>
            <person name="Zuccolo A."/>
            <person name="Rossini L."/>
            <person name="Jenkins J."/>
            <person name="Vendramin E."/>
            <person name="Meisel L.A."/>
            <person name="Decroocq V."/>
            <person name="Sosinski B."/>
            <person name="Prochnik S."/>
            <person name="Mitros T."/>
            <person name="Policriti A."/>
            <person name="Cipriani G."/>
            <person name="Dondini L."/>
            <person name="Ficklin S."/>
            <person name="Goodstein D.M."/>
            <person name="Xuan P."/>
            <person name="Del Fabbro C."/>
            <person name="Aramini V."/>
            <person name="Copetti D."/>
            <person name="Gonzalez S."/>
            <person name="Horner D.S."/>
            <person name="Falchi R."/>
            <person name="Lucas S."/>
            <person name="Mica E."/>
            <person name="Maldonado J."/>
            <person name="Lazzari B."/>
            <person name="Bielenberg D."/>
            <person name="Pirona R."/>
            <person name="Miculan M."/>
            <person name="Barakat A."/>
            <person name="Testolin R."/>
            <person name="Stella A."/>
            <person name="Tartarini S."/>
            <person name="Tonutti P."/>
            <person name="Arus P."/>
            <person name="Orellana A."/>
            <person name="Wells C."/>
            <person name="Main D."/>
            <person name="Vizzotto G."/>
            <person name="Silva H."/>
            <person name="Salamini F."/>
            <person name="Schmutz J."/>
            <person name="Morgante M."/>
            <person name="Rokhsar D.S."/>
        </authorList>
    </citation>
    <scope>NUCLEOTIDE SEQUENCE [LARGE SCALE GENOMIC DNA]</scope>
    <source>
        <strain evidence="13">cv. Nemared</strain>
    </source>
</reference>
<evidence type="ECO:0000313" key="13">
    <source>
        <dbReference type="Proteomes" id="UP000006882"/>
    </source>
</evidence>
<dbReference type="STRING" id="3760.M5VY20"/>
<dbReference type="GO" id="GO:0003677">
    <property type="term" value="F:DNA binding"/>
    <property type="evidence" value="ECO:0000318"/>
    <property type="project" value="GO_Central"/>
</dbReference>
<dbReference type="PRINTS" id="PR00105">
    <property type="entry name" value="C5METTRFRASE"/>
</dbReference>
<evidence type="ECO:0000256" key="2">
    <source>
        <dbReference type="ARBA" id="ARBA00022603"/>
    </source>
</evidence>
<dbReference type="HOGENOM" id="CLU_004921_0_0_1"/>
<accession>M5VY20</accession>
<dbReference type="InterPro" id="IPR029063">
    <property type="entry name" value="SAM-dependent_MTases_sf"/>
</dbReference>
<dbReference type="Gene3D" id="3.90.120.10">
    <property type="entry name" value="DNA Methylase, subunit A, domain 2"/>
    <property type="match status" value="1"/>
</dbReference>
<evidence type="ECO:0000256" key="6">
    <source>
        <dbReference type="ARBA" id="ARBA00023125"/>
    </source>
</evidence>
<dbReference type="PROSITE" id="PS51038">
    <property type="entry name" value="BAH"/>
    <property type="match status" value="1"/>
</dbReference>
<feature type="active site" evidence="8">
    <location>
        <position position="360"/>
    </location>
</feature>
<dbReference type="InterPro" id="IPR043151">
    <property type="entry name" value="BAH_sf"/>
</dbReference>
<keyword evidence="7" id="KW-0539">Nucleus</keyword>
<dbReference type="PROSITE" id="PS00094">
    <property type="entry name" value="C5_MTASE_1"/>
    <property type="match status" value="1"/>
</dbReference>
<evidence type="ECO:0000256" key="9">
    <source>
        <dbReference type="RuleBase" id="RU000416"/>
    </source>
</evidence>
<comment type="catalytic activity">
    <reaction evidence="10">
        <text>a 2'-deoxycytidine in DNA + S-adenosyl-L-methionine = a 5-methyl-2'-deoxycytidine in DNA + S-adenosyl-L-homocysteine + H(+)</text>
        <dbReference type="Rhea" id="RHEA:13681"/>
        <dbReference type="Rhea" id="RHEA-COMP:11369"/>
        <dbReference type="Rhea" id="RHEA-COMP:11370"/>
        <dbReference type="ChEBI" id="CHEBI:15378"/>
        <dbReference type="ChEBI" id="CHEBI:57856"/>
        <dbReference type="ChEBI" id="CHEBI:59789"/>
        <dbReference type="ChEBI" id="CHEBI:85452"/>
        <dbReference type="ChEBI" id="CHEBI:85454"/>
        <dbReference type="EC" id="2.1.1.37"/>
    </reaction>
</comment>
<feature type="compositionally biased region" description="Basic and acidic residues" evidence="11">
    <location>
        <begin position="234"/>
        <end position="248"/>
    </location>
</feature>
<keyword evidence="2 8" id="KW-0489">Methyltransferase</keyword>
<dbReference type="OMA" id="RSHICEV"/>
<evidence type="ECO:0000256" key="7">
    <source>
        <dbReference type="ARBA" id="ARBA00023242"/>
    </source>
</evidence>
<gene>
    <name evidence="12" type="ORF">PRUPE_7G060100</name>
</gene>
<dbReference type="CDD" id="cd04708">
    <property type="entry name" value="BAH_plantDCM_II"/>
    <property type="match status" value="1"/>
</dbReference>
<dbReference type="Gramene" id="ONH95264">
    <property type="protein sequence ID" value="ONH95264"/>
    <property type="gene ID" value="PRUPE_7G060100"/>
</dbReference>
<keyword evidence="5" id="KW-0677">Repeat</keyword>
<dbReference type="InterPro" id="IPR018117">
    <property type="entry name" value="C5_DNA_meth_AS"/>
</dbReference>
<dbReference type="FunFam" id="3.40.50.150:FF:000128">
    <property type="entry name" value="DNA (cytosine-5)-methyltransferase"/>
    <property type="match status" value="1"/>
</dbReference>
<evidence type="ECO:0000256" key="10">
    <source>
        <dbReference type="RuleBase" id="RU000417"/>
    </source>
</evidence>
<organism evidence="12 13">
    <name type="scientific">Prunus persica</name>
    <name type="common">Peach</name>
    <name type="synonym">Amygdalus persica</name>
    <dbReference type="NCBI Taxonomy" id="3760"/>
    <lineage>
        <taxon>Eukaryota</taxon>
        <taxon>Viridiplantae</taxon>
        <taxon>Streptophyta</taxon>
        <taxon>Embryophyta</taxon>
        <taxon>Tracheophyta</taxon>
        <taxon>Spermatophyta</taxon>
        <taxon>Magnoliopsida</taxon>
        <taxon>eudicotyledons</taxon>
        <taxon>Gunneridae</taxon>
        <taxon>Pentapetalae</taxon>
        <taxon>rosids</taxon>
        <taxon>fabids</taxon>
        <taxon>Rosales</taxon>
        <taxon>Rosaceae</taxon>
        <taxon>Amygdaloideae</taxon>
        <taxon>Amygdaleae</taxon>
        <taxon>Prunus</taxon>
    </lineage>
</organism>
<dbReference type="FunFam" id="3.40.50.150:FF:000108">
    <property type="entry name" value="DNA (cytosine-5)-methyltransferase"/>
    <property type="match status" value="1"/>
</dbReference>
<dbReference type="GO" id="GO:0032259">
    <property type="term" value="P:methylation"/>
    <property type="evidence" value="ECO:0007669"/>
    <property type="project" value="UniProtKB-KW"/>
</dbReference>
<dbReference type="SUPFAM" id="SSF53335">
    <property type="entry name" value="S-adenosyl-L-methionine-dependent methyltransferases"/>
    <property type="match status" value="1"/>
</dbReference>
<dbReference type="InterPro" id="IPR050390">
    <property type="entry name" value="C5-Methyltransferase"/>
</dbReference>
<dbReference type="Gene3D" id="2.30.30.490">
    <property type="match status" value="1"/>
</dbReference>
<dbReference type="InterPro" id="IPR001025">
    <property type="entry name" value="BAH_dom"/>
</dbReference>
<evidence type="ECO:0000313" key="12">
    <source>
        <dbReference type="EMBL" id="ONH95264.1"/>
    </source>
</evidence>
<proteinExistence type="inferred from homology"/>
<keyword evidence="3 8" id="KW-0808">Transferase</keyword>
<dbReference type="AlphaFoldDB" id="M5VY20"/>
<evidence type="ECO:0000256" key="4">
    <source>
        <dbReference type="ARBA" id="ARBA00022691"/>
    </source>
</evidence>
<dbReference type="GO" id="GO:0003886">
    <property type="term" value="F:DNA (cytosine-5-)-methyltransferase activity"/>
    <property type="evidence" value="ECO:0000318"/>
    <property type="project" value="GO_Central"/>
</dbReference>